<accession>A0A644Z966</accession>
<comment type="caution">
    <text evidence="1">The sequence shown here is derived from an EMBL/GenBank/DDBJ whole genome shotgun (WGS) entry which is preliminary data.</text>
</comment>
<evidence type="ECO:0000313" key="1">
    <source>
        <dbReference type="EMBL" id="MPM36531.1"/>
    </source>
</evidence>
<dbReference type="Pfam" id="PF14486">
    <property type="entry name" value="DUF4432"/>
    <property type="match status" value="1"/>
</dbReference>
<dbReference type="GO" id="GO:0030246">
    <property type="term" value="F:carbohydrate binding"/>
    <property type="evidence" value="ECO:0007669"/>
    <property type="project" value="InterPro"/>
</dbReference>
<dbReference type="AlphaFoldDB" id="A0A644Z966"/>
<reference evidence="1" key="1">
    <citation type="submission" date="2019-08" db="EMBL/GenBank/DDBJ databases">
        <authorList>
            <person name="Kucharzyk K."/>
            <person name="Murdoch R.W."/>
            <person name="Higgins S."/>
            <person name="Loffler F."/>
        </authorList>
    </citation>
    <scope>NUCLEOTIDE SEQUENCE</scope>
</reference>
<sequence length="341" mass="37741">MNKVLTKHLGNMDQLADIRLSRLESGNAAGKQIAEVYNAAGLRFTVLPDKCMDLFDFSYKGVNIAFHSKNALSAGEPFYPVPSEFFGYWSGGMLATCGLANIGSADESDPTCVHPIHGRIGYQSADCFGYDCAWQGEEYILSLEGRMRETRLYGRSLELRRRIRTSLNASEVEITDTITNCSDAPEPVFLLYHFNFGYPLLCEDSVFFCPPSDLHELSDVGDTNYRSMNAPVDGSAHQTFRHKPLQGGTTVAGLYNPNLELAAYLRFDTAELPYLLEWKCMKSHDYVLAIEPVNCPVNGRSTDLANGDVPLLGAYESVTYRVVLGIAEGEAAKKLILQSKQ</sequence>
<dbReference type="EMBL" id="VSSQ01007636">
    <property type="protein sequence ID" value="MPM36531.1"/>
    <property type="molecule type" value="Genomic_DNA"/>
</dbReference>
<name>A0A644Z966_9ZZZZ</name>
<evidence type="ECO:0008006" key="2">
    <source>
        <dbReference type="Google" id="ProtNLM"/>
    </source>
</evidence>
<proteinExistence type="predicted"/>
<gene>
    <name evidence="1" type="ORF">SDC9_83129</name>
</gene>
<dbReference type="InterPro" id="IPR027839">
    <property type="entry name" value="DUF4432"/>
</dbReference>
<protein>
    <recommendedName>
        <fullName evidence="2">DUF4432 domain-containing protein</fullName>
    </recommendedName>
</protein>
<organism evidence="1">
    <name type="scientific">bioreactor metagenome</name>
    <dbReference type="NCBI Taxonomy" id="1076179"/>
    <lineage>
        <taxon>unclassified sequences</taxon>
        <taxon>metagenomes</taxon>
        <taxon>ecological metagenomes</taxon>
    </lineage>
</organism>
<dbReference type="CDD" id="cd09023">
    <property type="entry name" value="Aldose_epim_Ec_c4013"/>
    <property type="match status" value="1"/>
</dbReference>
<dbReference type="Gene3D" id="2.70.98.10">
    <property type="match status" value="1"/>
</dbReference>
<dbReference type="InterPro" id="IPR014718">
    <property type="entry name" value="GH-type_carb-bd"/>
</dbReference>